<dbReference type="SUPFAM" id="SSF56349">
    <property type="entry name" value="DNA breaking-rejoining enzymes"/>
    <property type="match status" value="1"/>
</dbReference>
<dbReference type="Pfam" id="PF13102">
    <property type="entry name" value="Phage_int_SAM_5"/>
    <property type="match status" value="1"/>
</dbReference>
<organism evidence="5 6">
    <name type="scientific">Ohtaekwangia koreensis</name>
    <dbReference type="NCBI Taxonomy" id="688867"/>
    <lineage>
        <taxon>Bacteria</taxon>
        <taxon>Pseudomonadati</taxon>
        <taxon>Bacteroidota</taxon>
        <taxon>Cytophagia</taxon>
        <taxon>Cytophagales</taxon>
        <taxon>Fulvivirgaceae</taxon>
        <taxon>Ohtaekwangia</taxon>
    </lineage>
</organism>
<keyword evidence="6" id="KW-1185">Reference proteome</keyword>
<dbReference type="Gene3D" id="1.10.150.130">
    <property type="match status" value="1"/>
</dbReference>
<evidence type="ECO:0000256" key="1">
    <source>
        <dbReference type="ARBA" id="ARBA00023125"/>
    </source>
</evidence>
<name>A0A1T5J9G4_9BACT</name>
<dbReference type="STRING" id="688867.SAMN05660236_0881"/>
<dbReference type="EMBL" id="FUZU01000001">
    <property type="protein sequence ID" value="SKC47902.1"/>
    <property type="molecule type" value="Genomic_DNA"/>
</dbReference>
<evidence type="ECO:0000256" key="3">
    <source>
        <dbReference type="SAM" id="Coils"/>
    </source>
</evidence>
<dbReference type="GO" id="GO:0015074">
    <property type="term" value="P:DNA integration"/>
    <property type="evidence" value="ECO:0007669"/>
    <property type="project" value="InterPro"/>
</dbReference>
<dbReference type="InterPro" id="IPR011010">
    <property type="entry name" value="DNA_brk_join_enz"/>
</dbReference>
<dbReference type="InterPro" id="IPR010998">
    <property type="entry name" value="Integrase_recombinase_N"/>
</dbReference>
<feature type="domain" description="Phage integrase SAM-like" evidence="4">
    <location>
        <begin position="107"/>
        <end position="214"/>
    </location>
</feature>
<accession>A0A1T5J9G4</accession>
<keyword evidence="2" id="KW-0233">DNA recombination</keyword>
<dbReference type="OrthoDB" id="975356at2"/>
<dbReference type="GO" id="GO:0006310">
    <property type="term" value="P:DNA recombination"/>
    <property type="evidence" value="ECO:0007669"/>
    <property type="project" value="UniProtKB-KW"/>
</dbReference>
<dbReference type="GO" id="GO:0003677">
    <property type="term" value="F:DNA binding"/>
    <property type="evidence" value="ECO:0007669"/>
    <property type="project" value="UniProtKB-KW"/>
</dbReference>
<dbReference type="InterPro" id="IPR013762">
    <property type="entry name" value="Integrase-like_cat_sf"/>
</dbReference>
<proteinExistence type="predicted"/>
<dbReference type="RefSeq" id="WP_079685470.1">
    <property type="nucleotide sequence ID" value="NZ_FUZU01000001.1"/>
</dbReference>
<evidence type="ECO:0000313" key="5">
    <source>
        <dbReference type="EMBL" id="SKC47902.1"/>
    </source>
</evidence>
<protein>
    <recommendedName>
        <fullName evidence="4">Phage integrase SAM-like domain-containing protein</fullName>
    </recommendedName>
</protein>
<evidence type="ECO:0000313" key="6">
    <source>
        <dbReference type="Proteomes" id="UP000190961"/>
    </source>
</evidence>
<dbReference type="Proteomes" id="UP000190961">
    <property type="component" value="Unassembled WGS sequence"/>
</dbReference>
<feature type="coiled-coil region" evidence="3">
    <location>
        <begin position="55"/>
        <end position="82"/>
    </location>
</feature>
<gene>
    <name evidence="5" type="ORF">SAMN05660236_0881</name>
</gene>
<keyword evidence="3" id="KW-0175">Coiled coil</keyword>
<keyword evidence="1" id="KW-0238">DNA-binding</keyword>
<reference evidence="5 6" key="1">
    <citation type="submission" date="2017-02" db="EMBL/GenBank/DDBJ databases">
        <authorList>
            <person name="Peterson S.W."/>
        </authorList>
    </citation>
    <scope>NUCLEOTIDE SEQUENCE [LARGE SCALE GENOMIC DNA]</scope>
    <source>
        <strain evidence="5 6">DSM 25262</strain>
    </source>
</reference>
<dbReference type="InterPro" id="IPR025269">
    <property type="entry name" value="SAM-like_dom"/>
</dbReference>
<sequence>MYQYTQVQFVKRKDYYDVIVYYSRNGEKFRPSTGVKVLHKHLTAKGSISSAHPDLENDLKRIKEVQDKVEQLVSNYKNKYEEKPPVSWLEKEFDKPIQDTRKDLQNILGYWQLYIEDKKLVVRNEKTIGRINNVKHTLTKFQEKKNHALTFDVLDQKFFNDLVDYMISEHEHSRGKQQSNEESGIIPIIGLNNDTTIKRLKDFTEYLKYCVLEQDVSINLEKVKKYIKLAKHKLEVRPMSKSQKWELTFTIDEIQFAVNLDYHQPEYWQALSANQKKYLDIFIFMCLQGTAPIDTKDIKRSDIKNGKIVKERSKSGNEFKVELDPISEKILERYDYELNFTEQAANDELKKIFVTVLEYYRKYYEETNDDIYEIICTQKIKKGDQEFFKIQHKGLFVELMTGRRSFLTNLGEKADQLGLKAAMDKAGHTVVSTTLGYIHDRQQVKKSKDSLFGIHKLEKSKG</sequence>
<dbReference type="AlphaFoldDB" id="A0A1T5J9G4"/>
<evidence type="ECO:0000259" key="4">
    <source>
        <dbReference type="Pfam" id="PF13102"/>
    </source>
</evidence>
<evidence type="ECO:0000256" key="2">
    <source>
        <dbReference type="ARBA" id="ARBA00023172"/>
    </source>
</evidence>
<dbReference type="Gene3D" id="1.10.443.10">
    <property type="entry name" value="Intergrase catalytic core"/>
    <property type="match status" value="1"/>
</dbReference>